<dbReference type="EMBL" id="JBHRTD010000017">
    <property type="protein sequence ID" value="MFC3139309.1"/>
    <property type="molecule type" value="Genomic_DNA"/>
</dbReference>
<comment type="caution">
    <text evidence="5">The sequence shown here is derived from an EMBL/GenBank/DDBJ whole genome shotgun (WGS) entry which is preliminary data.</text>
</comment>
<name>A0ABV7GCQ3_9GAMM</name>
<dbReference type="RefSeq" id="WP_248937085.1">
    <property type="nucleotide sequence ID" value="NZ_JAKILF010000007.1"/>
</dbReference>
<dbReference type="PANTHER" id="PTHR42939:SF1">
    <property type="entry name" value="ABC TRANSPORTER ATP-BINDING PROTEIN ALBC-RELATED"/>
    <property type="match status" value="1"/>
</dbReference>
<dbReference type="SMART" id="SM00382">
    <property type="entry name" value="AAA"/>
    <property type="match status" value="1"/>
</dbReference>
<evidence type="ECO:0000256" key="1">
    <source>
        <dbReference type="ARBA" id="ARBA00022448"/>
    </source>
</evidence>
<dbReference type="Proteomes" id="UP001595621">
    <property type="component" value="Unassembled WGS sequence"/>
</dbReference>
<evidence type="ECO:0000256" key="3">
    <source>
        <dbReference type="ARBA" id="ARBA00022840"/>
    </source>
</evidence>
<dbReference type="InterPro" id="IPR003593">
    <property type="entry name" value="AAA+_ATPase"/>
</dbReference>
<reference evidence="6" key="1">
    <citation type="journal article" date="2019" name="Int. J. Syst. Evol. Microbiol.">
        <title>The Global Catalogue of Microorganisms (GCM) 10K type strain sequencing project: providing services to taxonomists for standard genome sequencing and annotation.</title>
        <authorList>
            <consortium name="The Broad Institute Genomics Platform"/>
            <consortium name="The Broad Institute Genome Sequencing Center for Infectious Disease"/>
            <person name="Wu L."/>
            <person name="Ma J."/>
        </authorList>
    </citation>
    <scope>NUCLEOTIDE SEQUENCE [LARGE SCALE GENOMIC DNA]</scope>
    <source>
        <strain evidence="6">KCTC 52277</strain>
    </source>
</reference>
<dbReference type="InterPro" id="IPR003439">
    <property type="entry name" value="ABC_transporter-like_ATP-bd"/>
</dbReference>
<dbReference type="InterPro" id="IPR027417">
    <property type="entry name" value="P-loop_NTPase"/>
</dbReference>
<dbReference type="PROSITE" id="PS50893">
    <property type="entry name" value="ABC_TRANSPORTER_2"/>
    <property type="match status" value="1"/>
</dbReference>
<organism evidence="5 6">
    <name type="scientific">Shewanella submarina</name>
    <dbReference type="NCBI Taxonomy" id="2016376"/>
    <lineage>
        <taxon>Bacteria</taxon>
        <taxon>Pseudomonadati</taxon>
        <taxon>Pseudomonadota</taxon>
        <taxon>Gammaproteobacteria</taxon>
        <taxon>Alteromonadales</taxon>
        <taxon>Shewanellaceae</taxon>
        <taxon>Shewanella</taxon>
    </lineage>
</organism>
<evidence type="ECO:0000259" key="4">
    <source>
        <dbReference type="PROSITE" id="PS50893"/>
    </source>
</evidence>
<gene>
    <name evidence="5" type="ORF">ACFOE0_14085</name>
</gene>
<sequence length="304" mass="32567">MSLIKCDQVSLSYGSHRALDCLSFTVESGGPVALVGPNGAGKTSLFSCLCGYQRPDSGSISVLGHAPGSAALAGRLAALPQDAKLDARFSIKAQLTYFARLQGMSAKQAQTEAMRVLALVDLEGIADKQPSELSHGMNKRVSIAQALLGNPELVLLDEPTAGLDPANTKAIRELIKSLKDQTQFMISSHNLDELEKLCSSVLYIDKGQLTKSMAVESADAGVSYLTLKMMSADDQTLLPALERLTGVSKVEQTAAGEFVLQTQPRQGHQLESEVLELLSAHGWQYRMLLNGRTLEDSLFSSASQ</sequence>
<dbReference type="PANTHER" id="PTHR42939">
    <property type="entry name" value="ABC TRANSPORTER ATP-BINDING PROTEIN ALBC-RELATED"/>
    <property type="match status" value="1"/>
</dbReference>
<accession>A0ABV7GCQ3</accession>
<evidence type="ECO:0000313" key="6">
    <source>
        <dbReference type="Proteomes" id="UP001595621"/>
    </source>
</evidence>
<feature type="domain" description="ABC transporter" evidence="4">
    <location>
        <begin position="4"/>
        <end position="231"/>
    </location>
</feature>
<proteinExistence type="predicted"/>
<evidence type="ECO:0000313" key="5">
    <source>
        <dbReference type="EMBL" id="MFC3139309.1"/>
    </source>
</evidence>
<dbReference type="GO" id="GO:0005524">
    <property type="term" value="F:ATP binding"/>
    <property type="evidence" value="ECO:0007669"/>
    <property type="project" value="UniProtKB-KW"/>
</dbReference>
<dbReference type="InterPro" id="IPR051782">
    <property type="entry name" value="ABC_Transporter_VariousFunc"/>
</dbReference>
<keyword evidence="3 5" id="KW-0067">ATP-binding</keyword>
<evidence type="ECO:0000256" key="2">
    <source>
        <dbReference type="ARBA" id="ARBA00022741"/>
    </source>
</evidence>
<dbReference type="SUPFAM" id="SSF52540">
    <property type="entry name" value="P-loop containing nucleoside triphosphate hydrolases"/>
    <property type="match status" value="1"/>
</dbReference>
<dbReference type="Gene3D" id="3.40.50.300">
    <property type="entry name" value="P-loop containing nucleotide triphosphate hydrolases"/>
    <property type="match status" value="1"/>
</dbReference>
<keyword evidence="2" id="KW-0547">Nucleotide-binding</keyword>
<protein>
    <submittedName>
        <fullName evidence="5">ABC transporter ATP-binding protein</fullName>
    </submittedName>
</protein>
<dbReference type="Pfam" id="PF00005">
    <property type="entry name" value="ABC_tran"/>
    <property type="match status" value="1"/>
</dbReference>
<keyword evidence="6" id="KW-1185">Reference proteome</keyword>
<keyword evidence="1" id="KW-0813">Transport</keyword>